<gene>
    <name evidence="2" type="ORF">HNR67_001763</name>
</gene>
<accession>A0A7W7C6X8</accession>
<protein>
    <submittedName>
        <fullName evidence="2">ABC-type oligopeptide transport system substrate-binding subunit</fullName>
    </submittedName>
</protein>
<feature type="signal peptide" evidence="1">
    <location>
        <begin position="1"/>
        <end position="18"/>
    </location>
</feature>
<keyword evidence="1" id="KW-0732">Signal</keyword>
<feature type="chain" id="PRO_5039104587" evidence="1">
    <location>
        <begin position="19"/>
        <end position="123"/>
    </location>
</feature>
<proteinExistence type="predicted"/>
<dbReference type="Proteomes" id="UP000533598">
    <property type="component" value="Unassembled WGS sequence"/>
</dbReference>
<organism evidence="2 3">
    <name type="scientific">Crossiella cryophila</name>
    <dbReference type="NCBI Taxonomy" id="43355"/>
    <lineage>
        <taxon>Bacteria</taxon>
        <taxon>Bacillati</taxon>
        <taxon>Actinomycetota</taxon>
        <taxon>Actinomycetes</taxon>
        <taxon>Pseudonocardiales</taxon>
        <taxon>Pseudonocardiaceae</taxon>
        <taxon>Crossiella</taxon>
    </lineage>
</organism>
<dbReference type="EMBL" id="JACHMH010000001">
    <property type="protein sequence ID" value="MBB4675645.1"/>
    <property type="molecule type" value="Genomic_DNA"/>
</dbReference>
<name>A0A7W7C6X8_9PSEU</name>
<keyword evidence="3" id="KW-1185">Reference proteome</keyword>
<evidence type="ECO:0000313" key="3">
    <source>
        <dbReference type="Proteomes" id="UP000533598"/>
    </source>
</evidence>
<dbReference type="AlphaFoldDB" id="A0A7W7C6X8"/>
<comment type="caution">
    <text evidence="2">The sequence shown here is derived from an EMBL/GenBank/DDBJ whole genome shotgun (WGS) entry which is preliminary data.</text>
</comment>
<reference evidence="2 3" key="1">
    <citation type="submission" date="2020-08" db="EMBL/GenBank/DDBJ databases">
        <title>Sequencing the genomes of 1000 actinobacteria strains.</title>
        <authorList>
            <person name="Klenk H.-P."/>
        </authorList>
    </citation>
    <scope>NUCLEOTIDE SEQUENCE [LARGE SCALE GENOMIC DNA]</scope>
    <source>
        <strain evidence="2 3">DSM 44230</strain>
    </source>
</reference>
<dbReference type="RefSeq" id="WP_185001593.1">
    <property type="nucleotide sequence ID" value="NZ_BAAAUI010000031.1"/>
</dbReference>
<sequence>MRRSRLVLLALAAVPAIAVLGACQQASAFADKAKVCTEAINLATLQPNPDDPQQTRNEAKEKADRLIDLTKNVAEADVKGALTTVADHYTALAKEKVDGVVNLGNWAKQTVQNLNTVRKVCLG</sequence>
<evidence type="ECO:0000256" key="1">
    <source>
        <dbReference type="SAM" id="SignalP"/>
    </source>
</evidence>
<dbReference type="PROSITE" id="PS51257">
    <property type="entry name" value="PROKAR_LIPOPROTEIN"/>
    <property type="match status" value="1"/>
</dbReference>
<evidence type="ECO:0000313" key="2">
    <source>
        <dbReference type="EMBL" id="MBB4675645.1"/>
    </source>
</evidence>